<evidence type="ECO:0000313" key="3">
    <source>
        <dbReference type="Proteomes" id="UP000475249"/>
    </source>
</evidence>
<dbReference type="AlphaFoldDB" id="A0A6L9EHB5"/>
<keyword evidence="1" id="KW-0732">Signal</keyword>
<dbReference type="EMBL" id="WXYO01000008">
    <property type="protein sequence ID" value="NAS14075.1"/>
    <property type="molecule type" value="Genomic_DNA"/>
</dbReference>
<sequence length="198" mass="22503">MRHLQLILLIFLLGLQAVAGQEPVTDLDGLHQLLSPGDRAFKLMKTVTKYQESQTPRVPDENGMQRELPLDFRETGEFISVELEPAATLKLSTTYTDSSVTIKALENTFCPTISINLKTHVALIKDQHLKSVEKISVESKSNLFQSAWHGYQWQAETKERNTLSQHRITIGKLEENGAVYLEIVWLEGGQRFHYRLLG</sequence>
<dbReference type="Proteomes" id="UP000475249">
    <property type="component" value="Unassembled WGS sequence"/>
</dbReference>
<evidence type="ECO:0000313" key="2">
    <source>
        <dbReference type="EMBL" id="NAS14075.1"/>
    </source>
</evidence>
<reference evidence="2 3" key="1">
    <citation type="submission" date="2020-01" db="EMBL/GenBank/DDBJ databases">
        <title>Bacteria diversity of Porities sp.</title>
        <authorList>
            <person name="Wang G."/>
        </authorList>
    </citation>
    <scope>NUCLEOTIDE SEQUENCE [LARGE SCALE GENOMIC DNA]</scope>
    <source>
        <strain evidence="2 3">R33</strain>
    </source>
</reference>
<feature type="chain" id="PRO_5026763491" evidence="1">
    <location>
        <begin position="20"/>
        <end position="198"/>
    </location>
</feature>
<feature type="signal peptide" evidence="1">
    <location>
        <begin position="1"/>
        <end position="19"/>
    </location>
</feature>
<comment type="caution">
    <text evidence="2">The sequence shown here is derived from an EMBL/GenBank/DDBJ whole genome shotgun (WGS) entry which is preliminary data.</text>
</comment>
<accession>A0A6L9EHB5</accession>
<evidence type="ECO:0000256" key="1">
    <source>
        <dbReference type="SAM" id="SignalP"/>
    </source>
</evidence>
<keyword evidence="3" id="KW-1185">Reference proteome</keyword>
<gene>
    <name evidence="2" type="ORF">GTQ38_18845</name>
</gene>
<proteinExistence type="predicted"/>
<name>A0A6L9EHB5_9FLAO</name>
<dbReference type="RefSeq" id="WP_161437104.1">
    <property type="nucleotide sequence ID" value="NZ_WXYO01000008.1"/>
</dbReference>
<organism evidence="2 3">
    <name type="scientific">Poritiphilus flavus</name>
    <dbReference type="NCBI Taxonomy" id="2697053"/>
    <lineage>
        <taxon>Bacteria</taxon>
        <taxon>Pseudomonadati</taxon>
        <taxon>Bacteroidota</taxon>
        <taxon>Flavobacteriia</taxon>
        <taxon>Flavobacteriales</taxon>
        <taxon>Flavobacteriaceae</taxon>
        <taxon>Poritiphilus</taxon>
    </lineage>
</organism>
<protein>
    <submittedName>
        <fullName evidence="2">Uncharacterized protein</fullName>
    </submittedName>
</protein>